<reference evidence="2 3" key="1">
    <citation type="submission" date="2016-10" db="EMBL/GenBank/DDBJ databases">
        <authorList>
            <person name="Varghese N."/>
            <person name="Submissions S."/>
        </authorList>
    </citation>
    <scope>NUCLEOTIDE SEQUENCE [LARGE SCALE GENOMIC DNA]</scope>
    <source>
        <strain evidence="2 3">DSM 20586</strain>
    </source>
</reference>
<comment type="caution">
    <text evidence="2">The sequence shown here is derived from an EMBL/GenBank/DDBJ whole genome shotgun (WGS) entry which is preliminary data.</text>
</comment>
<keyword evidence="1" id="KW-0472">Membrane</keyword>
<evidence type="ECO:0000313" key="3">
    <source>
        <dbReference type="Proteomes" id="UP000183687"/>
    </source>
</evidence>
<keyword evidence="1" id="KW-0812">Transmembrane</keyword>
<evidence type="ECO:0000256" key="1">
    <source>
        <dbReference type="SAM" id="Phobius"/>
    </source>
</evidence>
<dbReference type="RefSeq" id="WP_002563371.1">
    <property type="nucleotide sequence ID" value="NZ_CALJSN010000006.1"/>
</dbReference>
<organism evidence="2 3">
    <name type="scientific">Atopobium minutum</name>
    <dbReference type="NCBI Taxonomy" id="1381"/>
    <lineage>
        <taxon>Bacteria</taxon>
        <taxon>Bacillati</taxon>
        <taxon>Actinomycetota</taxon>
        <taxon>Coriobacteriia</taxon>
        <taxon>Coriobacteriales</taxon>
        <taxon>Atopobiaceae</taxon>
        <taxon>Atopobium</taxon>
    </lineage>
</organism>
<feature type="transmembrane region" description="Helical" evidence="1">
    <location>
        <begin position="217"/>
        <end position="234"/>
    </location>
</feature>
<gene>
    <name evidence="2" type="ORF">SAMN04489746_0528</name>
</gene>
<feature type="transmembrane region" description="Helical" evidence="1">
    <location>
        <begin position="240"/>
        <end position="269"/>
    </location>
</feature>
<dbReference type="EMBL" id="FNSH01000001">
    <property type="protein sequence ID" value="SEB53437.1"/>
    <property type="molecule type" value="Genomic_DNA"/>
</dbReference>
<feature type="transmembrane region" description="Helical" evidence="1">
    <location>
        <begin position="161"/>
        <end position="183"/>
    </location>
</feature>
<evidence type="ECO:0000313" key="2">
    <source>
        <dbReference type="EMBL" id="SEB53437.1"/>
    </source>
</evidence>
<protein>
    <recommendedName>
        <fullName evidence="4">Dolichyl-phosphate-mannose-protein mannosyltransferase</fullName>
    </recommendedName>
</protein>
<feature type="transmembrane region" description="Helical" evidence="1">
    <location>
        <begin position="189"/>
        <end position="210"/>
    </location>
</feature>
<name>A0AB38A5N4_9ACTN</name>
<keyword evidence="1" id="KW-1133">Transmembrane helix</keyword>
<feature type="transmembrane region" description="Helical" evidence="1">
    <location>
        <begin position="87"/>
        <end position="111"/>
    </location>
</feature>
<feature type="transmembrane region" description="Helical" evidence="1">
    <location>
        <begin position="464"/>
        <end position="480"/>
    </location>
</feature>
<feature type="transmembrane region" description="Helical" evidence="1">
    <location>
        <begin position="21"/>
        <end position="42"/>
    </location>
</feature>
<feature type="transmembrane region" description="Helical" evidence="1">
    <location>
        <begin position="434"/>
        <end position="452"/>
    </location>
</feature>
<dbReference type="Proteomes" id="UP000183687">
    <property type="component" value="Unassembled WGS sequence"/>
</dbReference>
<feature type="transmembrane region" description="Helical" evidence="1">
    <location>
        <begin position="54"/>
        <end position="75"/>
    </location>
</feature>
<accession>A0AB38A5N4</accession>
<evidence type="ECO:0008006" key="4">
    <source>
        <dbReference type="Google" id="ProtNLM"/>
    </source>
</evidence>
<sequence length="513" mass="57602">MSKKISLSTFLQSVLWFFKKVSLVYMACALLFAVCAAPFITFVSKRLFVGLNPVLFVFASAFGMCLCAVFTYARSKSWRFVGNKSRVFTILSPAICLLLFALQLFIVKHAWFYSGWDVAAITNFEQPSSSYFSTFPNQLFLAGLFRSIATFGQLIGIQTGYISVTIGSCVCVTSSIWLCAQVAKRMAGYVVGYATLLFSCIFIGLSPWILVPYSDTYGMLFVSLLLFLYVYMRAGYVKNFMIVFLTLVGIFIKPTVIFVTMAIIAIELVNRIRQKQAVLSIQQFIKKPLRCIGTIAVITAAVGCGVGVRAALIPSTLTIDKNEAIPMAHYLMMGFNPADMGIFSAEDYRYIFQFSTPQEKSAHALQRWHERVQAMGVAGAAKQFFNKTLIDYTDGSFGWKVEGSPIKQIMGDSTALNTWYGISYTTTTIAPFEVLHQLLWFVVLIGIALKCFVRNQCNQNDIETVMLIALLALNVFLLLFECRSRYLFLYMPFFVALGMMGWSQVAQWTQQEH</sequence>
<dbReference type="AlphaFoldDB" id="A0AB38A5N4"/>
<proteinExistence type="predicted"/>
<feature type="transmembrane region" description="Helical" evidence="1">
    <location>
        <begin position="289"/>
        <end position="312"/>
    </location>
</feature>
<feature type="transmembrane region" description="Helical" evidence="1">
    <location>
        <begin position="486"/>
        <end position="505"/>
    </location>
</feature>